<evidence type="ECO:0000313" key="2">
    <source>
        <dbReference type="EMBL" id="RWR90395.1"/>
    </source>
</evidence>
<dbReference type="GO" id="GO:0031146">
    <property type="term" value="P:SCF-dependent proteasomal ubiquitin-dependent protein catabolic process"/>
    <property type="evidence" value="ECO:0007669"/>
    <property type="project" value="TreeGrafter"/>
</dbReference>
<dbReference type="CDD" id="cd22159">
    <property type="entry name" value="F-box_AtTIR1-like"/>
    <property type="match status" value="1"/>
</dbReference>
<evidence type="ECO:0000313" key="3">
    <source>
        <dbReference type="Proteomes" id="UP000283530"/>
    </source>
</evidence>
<keyword evidence="3" id="KW-1185">Reference proteome</keyword>
<dbReference type="SUPFAM" id="SSF52047">
    <property type="entry name" value="RNI-like"/>
    <property type="match status" value="1"/>
</dbReference>
<reference evidence="2 3" key="1">
    <citation type="journal article" date="2019" name="Nat. Plants">
        <title>Stout camphor tree genome fills gaps in understanding of flowering plant genome evolution.</title>
        <authorList>
            <person name="Chaw S.M."/>
            <person name="Liu Y.C."/>
            <person name="Wu Y.W."/>
            <person name="Wang H.Y."/>
            <person name="Lin C.I."/>
            <person name="Wu C.S."/>
            <person name="Ke H.M."/>
            <person name="Chang L.Y."/>
            <person name="Hsu C.Y."/>
            <person name="Yang H.T."/>
            <person name="Sudianto E."/>
            <person name="Hsu M.H."/>
            <person name="Wu K.P."/>
            <person name="Wang L.N."/>
            <person name="Leebens-Mack J.H."/>
            <person name="Tsai I.J."/>
        </authorList>
    </citation>
    <scope>NUCLEOTIDE SEQUENCE [LARGE SCALE GENOMIC DNA]</scope>
    <source>
        <strain evidence="3">cv. Chaw 1501</strain>
        <tissue evidence="2">Young leaves</tissue>
    </source>
</reference>
<protein>
    <submittedName>
        <fullName evidence="2">F-box/LRR-repeat protein 4</fullName>
    </submittedName>
</protein>
<comment type="caution">
    <text evidence="2">The sequence shown here is derived from an EMBL/GenBank/DDBJ whole genome shotgun (WGS) entry which is preliminary data.</text>
</comment>
<dbReference type="Pfam" id="PF13516">
    <property type="entry name" value="LRR_6"/>
    <property type="match status" value="1"/>
</dbReference>
<dbReference type="OrthoDB" id="550575at2759"/>
<dbReference type="EMBL" id="QPKB01000008">
    <property type="protein sequence ID" value="RWR90395.1"/>
    <property type="molecule type" value="Genomic_DNA"/>
</dbReference>
<accession>A0A443PHY8</accession>
<name>A0A443PHY8_9MAGN</name>
<dbReference type="InterPro" id="IPR006553">
    <property type="entry name" value="Leu-rich_rpt_Cys-con_subtyp"/>
</dbReference>
<dbReference type="InterPro" id="IPR001611">
    <property type="entry name" value="Leu-rich_rpt"/>
</dbReference>
<dbReference type="Gene3D" id="3.80.10.10">
    <property type="entry name" value="Ribonuclease Inhibitor"/>
    <property type="match status" value="2"/>
</dbReference>
<dbReference type="InterPro" id="IPR057207">
    <property type="entry name" value="FBXL15_LRR"/>
</dbReference>
<dbReference type="PANTHER" id="PTHR13318:SF75">
    <property type="entry name" value="COI1 F-BOX DOMAIN-CONTAINING PROTEIN"/>
    <property type="match status" value="1"/>
</dbReference>
<sequence>MAETNITSDDFTVCINEALTDDELRAILAKLQSEKDKDVFALVCKRWLQLQSSERKKLCMRASPLYLRRLAARFSRLIELDLSQSAARSFYPGVTDSDLAIVASLGYLRVLNLQNCKGVTDGGMISLGNGLPSLQALDVSYCRKLTDRGLTAIAKGCHSLKSLHLTGCKFVTDGLLEALSKNCSHLEELGLQGCITITNSGLSVLVDKCRHIRFLDVNKCSKIGDVGVLQVALCCSSSLKTLKLLDCYEVGDESMFSLAKSCKNLETLVIGGCRYISDESIISLALACNCSLKKVRMDCCPNISDSSVSCILSHCKNLEALDIGCCHEISDVAFRGLERGGVKSSLKVLKANNCNRITVSGIAVLLEFCKSLEYLDVRSCPNVSQAGCDQAGLQFPECCKVNFAGSLLEMDTLVD</sequence>
<dbReference type="GO" id="GO:0019005">
    <property type="term" value="C:SCF ubiquitin ligase complex"/>
    <property type="evidence" value="ECO:0007669"/>
    <property type="project" value="TreeGrafter"/>
</dbReference>
<dbReference type="STRING" id="337451.A0A443PHY8"/>
<feature type="domain" description="F-box/LRR-repeat protein 15-like leucin rich repeat" evidence="1">
    <location>
        <begin position="103"/>
        <end position="173"/>
    </location>
</feature>
<dbReference type="SMART" id="SM00367">
    <property type="entry name" value="LRR_CC"/>
    <property type="match status" value="10"/>
</dbReference>
<feature type="domain" description="F-box/LRR-repeat protein 15-like leucin rich repeat" evidence="1">
    <location>
        <begin position="179"/>
        <end position="289"/>
    </location>
</feature>
<dbReference type="Proteomes" id="UP000283530">
    <property type="component" value="Unassembled WGS sequence"/>
</dbReference>
<dbReference type="InterPro" id="IPR032675">
    <property type="entry name" value="LRR_dom_sf"/>
</dbReference>
<dbReference type="Pfam" id="PF25372">
    <property type="entry name" value="DUF7885"/>
    <property type="match status" value="2"/>
</dbReference>
<gene>
    <name evidence="2" type="ORF">CKAN_01948700</name>
</gene>
<dbReference type="PANTHER" id="PTHR13318">
    <property type="entry name" value="PARTNER OF PAIRED, ISOFORM B-RELATED"/>
    <property type="match status" value="1"/>
</dbReference>
<organism evidence="2 3">
    <name type="scientific">Cinnamomum micranthum f. kanehirae</name>
    <dbReference type="NCBI Taxonomy" id="337451"/>
    <lineage>
        <taxon>Eukaryota</taxon>
        <taxon>Viridiplantae</taxon>
        <taxon>Streptophyta</taxon>
        <taxon>Embryophyta</taxon>
        <taxon>Tracheophyta</taxon>
        <taxon>Spermatophyta</taxon>
        <taxon>Magnoliopsida</taxon>
        <taxon>Magnoliidae</taxon>
        <taxon>Laurales</taxon>
        <taxon>Lauraceae</taxon>
        <taxon>Cinnamomum</taxon>
    </lineage>
</organism>
<proteinExistence type="predicted"/>
<evidence type="ECO:0000259" key="1">
    <source>
        <dbReference type="Pfam" id="PF25372"/>
    </source>
</evidence>
<dbReference type="AlphaFoldDB" id="A0A443PHY8"/>